<keyword evidence="2" id="KW-0240">DNA-directed RNA polymerase</keyword>
<protein>
    <recommendedName>
        <fullName evidence="1">DNA-directed RNA polymerase</fullName>
        <ecNumber evidence="1">2.7.7.6</ecNumber>
    </recommendedName>
</protein>
<gene>
    <name evidence="7" type="ORF">METZ01_LOCUS88571</name>
</gene>
<evidence type="ECO:0000256" key="2">
    <source>
        <dbReference type="ARBA" id="ARBA00022478"/>
    </source>
</evidence>
<dbReference type="EC" id="2.7.7.6" evidence="1"/>
<reference evidence="7" key="1">
    <citation type="submission" date="2018-05" db="EMBL/GenBank/DDBJ databases">
        <authorList>
            <person name="Lanie J.A."/>
            <person name="Ng W.-L."/>
            <person name="Kazmierczak K.M."/>
            <person name="Andrzejewski T.M."/>
            <person name="Davidsen T.M."/>
            <person name="Wayne K.J."/>
            <person name="Tettelin H."/>
            <person name="Glass J.I."/>
            <person name="Rusch D."/>
            <person name="Podicherti R."/>
            <person name="Tsui H.-C.T."/>
            <person name="Winkler M.E."/>
        </authorList>
    </citation>
    <scope>NUCLEOTIDE SEQUENCE</scope>
</reference>
<dbReference type="EMBL" id="UINC01007930">
    <property type="protein sequence ID" value="SVA35717.1"/>
    <property type="molecule type" value="Genomic_DNA"/>
</dbReference>
<dbReference type="Gene3D" id="4.10.860.120">
    <property type="entry name" value="RNA polymerase II, clamp domain"/>
    <property type="match status" value="1"/>
</dbReference>
<feature type="non-terminal residue" evidence="7">
    <location>
        <position position="350"/>
    </location>
</feature>
<dbReference type="GO" id="GO:0003899">
    <property type="term" value="F:DNA-directed RNA polymerase activity"/>
    <property type="evidence" value="ECO:0007669"/>
    <property type="project" value="UniProtKB-EC"/>
</dbReference>
<evidence type="ECO:0000256" key="4">
    <source>
        <dbReference type="ARBA" id="ARBA00022695"/>
    </source>
</evidence>
<proteinExistence type="predicted"/>
<dbReference type="InterPro" id="IPR045867">
    <property type="entry name" value="DNA-dir_RpoC_beta_prime"/>
</dbReference>
<dbReference type="PANTHER" id="PTHR19376:SF32">
    <property type="entry name" value="DNA-DIRECTED RNA POLYMERASE III SUBUNIT RPC1"/>
    <property type="match status" value="1"/>
</dbReference>
<dbReference type="Pfam" id="PF00623">
    <property type="entry name" value="RNA_pol_Rpb1_2"/>
    <property type="match status" value="1"/>
</dbReference>
<evidence type="ECO:0000256" key="3">
    <source>
        <dbReference type="ARBA" id="ARBA00022679"/>
    </source>
</evidence>
<dbReference type="GO" id="GO:0003677">
    <property type="term" value="F:DNA binding"/>
    <property type="evidence" value="ECO:0007669"/>
    <property type="project" value="InterPro"/>
</dbReference>
<dbReference type="Pfam" id="PF04997">
    <property type="entry name" value="RNA_pol_Rpb1_1"/>
    <property type="match status" value="1"/>
</dbReference>
<feature type="domain" description="RNA polymerase N-terminal" evidence="6">
    <location>
        <begin position="189"/>
        <end position="350"/>
    </location>
</feature>
<accession>A0A381V7P2</accession>
<organism evidence="7">
    <name type="scientific">marine metagenome</name>
    <dbReference type="NCBI Taxonomy" id="408172"/>
    <lineage>
        <taxon>unclassified sequences</taxon>
        <taxon>metagenomes</taxon>
        <taxon>ecological metagenomes</taxon>
    </lineage>
</organism>
<evidence type="ECO:0000256" key="5">
    <source>
        <dbReference type="ARBA" id="ARBA00023163"/>
    </source>
</evidence>
<dbReference type="AlphaFoldDB" id="A0A381V7P2"/>
<dbReference type="Gene3D" id="2.40.40.20">
    <property type="match status" value="1"/>
</dbReference>
<dbReference type="SUPFAM" id="SSF64484">
    <property type="entry name" value="beta and beta-prime subunits of DNA dependent RNA-polymerase"/>
    <property type="match status" value="1"/>
</dbReference>
<keyword evidence="3" id="KW-0808">Transferase</keyword>
<evidence type="ECO:0000259" key="6">
    <source>
        <dbReference type="SMART" id="SM00663"/>
    </source>
</evidence>
<dbReference type="GO" id="GO:0006351">
    <property type="term" value="P:DNA-templated transcription"/>
    <property type="evidence" value="ECO:0007669"/>
    <property type="project" value="InterPro"/>
</dbReference>
<dbReference type="InterPro" id="IPR044893">
    <property type="entry name" value="RNA_pol_Rpb1_clamp_domain"/>
</dbReference>
<dbReference type="InterPro" id="IPR006592">
    <property type="entry name" value="RNA_pol_N"/>
</dbReference>
<dbReference type="SMART" id="SM00663">
    <property type="entry name" value="RPOLA_N"/>
    <property type="match status" value="1"/>
</dbReference>
<dbReference type="GO" id="GO:0000428">
    <property type="term" value="C:DNA-directed RNA polymerase complex"/>
    <property type="evidence" value="ECO:0007669"/>
    <property type="project" value="UniProtKB-KW"/>
</dbReference>
<dbReference type="InterPro" id="IPR007080">
    <property type="entry name" value="RNA_pol_Rpb1_1"/>
</dbReference>
<keyword evidence="4" id="KW-0548">Nucleotidyltransferase</keyword>
<dbReference type="InterPro" id="IPR000722">
    <property type="entry name" value="RNA_pol_asu"/>
</dbReference>
<sequence>MTSEDWNIDGIQFSILSNDEIKYRSTLEITETKLMNNDEKVKGGLLDERMEDTSNIKPGNFGHIELAKSVYHIGFKDITNQVLKCICFHCSSIICSKDNPNFNDAIKINNKKKRLSKIKQLCNKYTNCSVCQFIQPIYNIHQDEITISFQASRHEKIPLEADQVKYIFERVSSTDSKLLGFDTKFNKLSSLIISTLLIPPPSIRPTLILDSGIHSQDDMTHKLLDIVKINKILKNFIKNGENEEKIQILTKLLQYNISIYLNNNKLDIPAKGKSGKKYISFKDKFDGKTGRIRGNLMGKRVNYSARTVIGGDPSISIDEVGIPYSVAMNVTYPEKVFDLNINRLRKNVKN</sequence>
<dbReference type="PANTHER" id="PTHR19376">
    <property type="entry name" value="DNA-DIRECTED RNA POLYMERASE"/>
    <property type="match status" value="1"/>
</dbReference>
<evidence type="ECO:0000256" key="1">
    <source>
        <dbReference type="ARBA" id="ARBA00012418"/>
    </source>
</evidence>
<keyword evidence="5" id="KW-0804">Transcription</keyword>
<evidence type="ECO:0000313" key="7">
    <source>
        <dbReference type="EMBL" id="SVA35717.1"/>
    </source>
</evidence>
<name>A0A381V7P2_9ZZZZ</name>